<keyword evidence="8" id="KW-0472">Membrane</keyword>
<evidence type="ECO:0000256" key="6">
    <source>
        <dbReference type="ARBA" id="ARBA00022840"/>
    </source>
</evidence>
<keyword evidence="4" id="KW-0997">Cell inner membrane</keyword>
<evidence type="ECO:0000259" key="11">
    <source>
        <dbReference type="PROSITE" id="PS51866"/>
    </source>
</evidence>
<protein>
    <submittedName>
        <fullName evidence="12">Molybdenum ABC transporter ATP-binding protein</fullName>
    </submittedName>
</protein>
<dbReference type="Pfam" id="PF03459">
    <property type="entry name" value="TOBE"/>
    <property type="match status" value="1"/>
</dbReference>
<dbReference type="PROSITE" id="PS51866">
    <property type="entry name" value="MOP"/>
    <property type="match status" value="1"/>
</dbReference>
<evidence type="ECO:0000256" key="5">
    <source>
        <dbReference type="ARBA" id="ARBA00022741"/>
    </source>
</evidence>
<dbReference type="InterPro" id="IPR005116">
    <property type="entry name" value="Transp-assoc_OB_typ1"/>
</dbReference>
<name>A0ABT3T7Y3_9GAMM</name>
<dbReference type="InterPro" id="IPR027417">
    <property type="entry name" value="P-loop_NTPase"/>
</dbReference>
<dbReference type="PANTHER" id="PTHR43514:SF4">
    <property type="entry name" value="ABC TRANSPORTER I FAMILY MEMBER 10"/>
    <property type="match status" value="1"/>
</dbReference>
<evidence type="ECO:0000313" key="12">
    <source>
        <dbReference type="EMBL" id="MCX2978388.1"/>
    </source>
</evidence>
<keyword evidence="7" id="KW-1278">Translocase</keyword>
<dbReference type="PROSITE" id="PS50893">
    <property type="entry name" value="ABC_TRANSPORTER_2"/>
    <property type="match status" value="1"/>
</dbReference>
<keyword evidence="13" id="KW-1185">Reference proteome</keyword>
<dbReference type="InterPro" id="IPR008995">
    <property type="entry name" value="Mo/tungstate-bd_C_term_dom"/>
</dbReference>
<evidence type="ECO:0000256" key="3">
    <source>
        <dbReference type="ARBA" id="ARBA00022505"/>
    </source>
</evidence>
<dbReference type="InterPro" id="IPR004606">
    <property type="entry name" value="Mop_domain"/>
</dbReference>
<dbReference type="Gene3D" id="2.40.50.100">
    <property type="match status" value="1"/>
</dbReference>
<comment type="caution">
    <text evidence="12">The sequence shown here is derived from an EMBL/GenBank/DDBJ whole genome shotgun (WGS) entry which is preliminary data.</text>
</comment>
<evidence type="ECO:0000259" key="10">
    <source>
        <dbReference type="PROSITE" id="PS50893"/>
    </source>
</evidence>
<dbReference type="NCBIfam" id="TIGR02142">
    <property type="entry name" value="modC_ABC"/>
    <property type="match status" value="1"/>
</dbReference>
<accession>A0ABT3T7Y3</accession>
<keyword evidence="5" id="KW-0547">Nucleotide-binding</keyword>
<evidence type="ECO:0000256" key="9">
    <source>
        <dbReference type="PROSITE-ProRule" id="PRU01213"/>
    </source>
</evidence>
<dbReference type="Proteomes" id="UP001143304">
    <property type="component" value="Unassembled WGS sequence"/>
</dbReference>
<dbReference type="SUPFAM" id="SSF50331">
    <property type="entry name" value="MOP-like"/>
    <property type="match status" value="1"/>
</dbReference>
<feature type="domain" description="Mop" evidence="11">
    <location>
        <begin position="292"/>
        <end position="358"/>
    </location>
</feature>
<evidence type="ECO:0000256" key="1">
    <source>
        <dbReference type="ARBA" id="ARBA00022448"/>
    </source>
</evidence>
<proteinExistence type="predicted"/>
<dbReference type="InterPro" id="IPR003593">
    <property type="entry name" value="AAA+_ATPase"/>
</dbReference>
<organism evidence="12 13">
    <name type="scientific">Candidatus Marimicrobium litorale</name>
    <dbReference type="NCBI Taxonomy" id="2518991"/>
    <lineage>
        <taxon>Bacteria</taxon>
        <taxon>Pseudomonadati</taxon>
        <taxon>Pseudomonadota</taxon>
        <taxon>Gammaproteobacteria</taxon>
        <taxon>Cellvibrionales</taxon>
        <taxon>Halieaceae</taxon>
        <taxon>Marimicrobium</taxon>
    </lineage>
</organism>
<evidence type="ECO:0000256" key="8">
    <source>
        <dbReference type="ARBA" id="ARBA00023136"/>
    </source>
</evidence>
<dbReference type="SUPFAM" id="SSF52540">
    <property type="entry name" value="P-loop containing nucleoside triphosphate hydrolases"/>
    <property type="match status" value="1"/>
</dbReference>
<dbReference type="PANTHER" id="PTHR43514">
    <property type="entry name" value="ABC TRANSPORTER I FAMILY MEMBER 10"/>
    <property type="match status" value="1"/>
</dbReference>
<dbReference type="RefSeq" id="WP_279250082.1">
    <property type="nucleotide sequence ID" value="NZ_SHNO01000001.1"/>
</dbReference>
<keyword evidence="6 12" id="KW-0067">ATP-binding</keyword>
<reference evidence="12" key="1">
    <citation type="submission" date="2019-02" db="EMBL/GenBank/DDBJ databases">
        <authorList>
            <person name="Li S.-H."/>
        </authorList>
    </citation>
    <scope>NUCLEOTIDE SEQUENCE</scope>
    <source>
        <strain evidence="12">IMCC11814</strain>
    </source>
</reference>
<sequence length="362" mass="39940">MSSLQLDIHCQGENDFTLDLKCQLPAAGITAIYGPSGSGKSTLLDCIAGLRKPSHSSTIRLNHTRWHAPGRCVPPWRRGIGYVFQDARLFPHLDTLGNLEYPLARSKPGSITLDQVVNWLELQDLLAYKVNTLSAGQKQRVAIGRALLGSPELLLLDEPLANLDHVAASECLRCLQQLSANTRIPMLYVSHNIEEVCQLADHLLLLESGRVTEQGSLLDLCSRLDTRLSREEQAAAIITGTISGQDESFGLTELDIGGHILRVSQLRLPAGQSRRIRIPARDVSVCREKPRNSSILNIFPVTIEELEDTTAPRLLLRLSLGRQYLLARITRRSAFELGLQKNDHVYAQIKSAALLTGPTDTV</sequence>
<gene>
    <name evidence="12" type="primary">modC</name>
    <name evidence="12" type="ORF">EYC82_13555</name>
</gene>
<dbReference type="InterPro" id="IPR017871">
    <property type="entry name" value="ABC_transporter-like_CS"/>
</dbReference>
<keyword evidence="1" id="KW-0813">Transport</keyword>
<keyword evidence="3 9" id="KW-0500">Molybdenum</keyword>
<dbReference type="Gene3D" id="3.40.50.300">
    <property type="entry name" value="P-loop containing nucleotide triphosphate hydrolases"/>
    <property type="match status" value="1"/>
</dbReference>
<dbReference type="SMART" id="SM00382">
    <property type="entry name" value="AAA"/>
    <property type="match status" value="1"/>
</dbReference>
<dbReference type="InterPro" id="IPR011868">
    <property type="entry name" value="ModC_ABC_ATP-bd"/>
</dbReference>
<evidence type="ECO:0000313" key="13">
    <source>
        <dbReference type="Proteomes" id="UP001143304"/>
    </source>
</evidence>
<dbReference type="InterPro" id="IPR050334">
    <property type="entry name" value="Molybdenum_import_ModC"/>
</dbReference>
<evidence type="ECO:0000256" key="2">
    <source>
        <dbReference type="ARBA" id="ARBA00022475"/>
    </source>
</evidence>
<dbReference type="PROSITE" id="PS00211">
    <property type="entry name" value="ABC_TRANSPORTER_1"/>
    <property type="match status" value="1"/>
</dbReference>
<dbReference type="GO" id="GO:0005524">
    <property type="term" value="F:ATP binding"/>
    <property type="evidence" value="ECO:0007669"/>
    <property type="project" value="UniProtKB-KW"/>
</dbReference>
<dbReference type="EMBL" id="SHNO01000001">
    <property type="protein sequence ID" value="MCX2978388.1"/>
    <property type="molecule type" value="Genomic_DNA"/>
</dbReference>
<evidence type="ECO:0000256" key="7">
    <source>
        <dbReference type="ARBA" id="ARBA00022967"/>
    </source>
</evidence>
<dbReference type="InterPro" id="IPR003439">
    <property type="entry name" value="ABC_transporter-like_ATP-bd"/>
</dbReference>
<evidence type="ECO:0000256" key="4">
    <source>
        <dbReference type="ARBA" id="ARBA00022519"/>
    </source>
</evidence>
<keyword evidence="2" id="KW-1003">Cell membrane</keyword>
<dbReference type="Pfam" id="PF00005">
    <property type="entry name" value="ABC_tran"/>
    <property type="match status" value="1"/>
</dbReference>
<feature type="domain" description="ABC transporter" evidence="10">
    <location>
        <begin position="1"/>
        <end position="233"/>
    </location>
</feature>